<protein>
    <submittedName>
        <fullName evidence="2">Zinc finger BED domain-containing protein RICESLEEPER 2-like</fullName>
    </submittedName>
</protein>
<evidence type="ECO:0000313" key="3">
    <source>
        <dbReference type="Proteomes" id="UP000634136"/>
    </source>
</evidence>
<gene>
    <name evidence="2" type="ORF">G2W53_017564</name>
</gene>
<reference evidence="2" key="1">
    <citation type="submission" date="2020-09" db="EMBL/GenBank/DDBJ databases">
        <title>Genome-Enabled Discovery of Anthraquinone Biosynthesis in Senna tora.</title>
        <authorList>
            <person name="Kang S.-H."/>
            <person name="Pandey R.P."/>
            <person name="Lee C.-M."/>
            <person name="Sim J.-S."/>
            <person name="Jeong J.-T."/>
            <person name="Choi B.-S."/>
            <person name="Jung M."/>
            <person name="Ginzburg D."/>
            <person name="Zhao K."/>
            <person name="Won S.Y."/>
            <person name="Oh T.-J."/>
            <person name="Yu Y."/>
            <person name="Kim N.-H."/>
            <person name="Lee O.R."/>
            <person name="Lee T.-H."/>
            <person name="Bashyal P."/>
            <person name="Kim T.-S."/>
            <person name="Lee W.-H."/>
            <person name="Kawkins C."/>
            <person name="Kim C.-K."/>
            <person name="Kim J.S."/>
            <person name="Ahn B.O."/>
            <person name="Rhee S.Y."/>
            <person name="Sohng J.K."/>
        </authorList>
    </citation>
    <scope>NUCLEOTIDE SEQUENCE</scope>
    <source>
        <tissue evidence="2">Leaf</tissue>
    </source>
</reference>
<sequence length="120" mass="13627">MNSDNVDSSIGNMVKENVAKVSASSQKEDEPLSEKTPLSKKPKTFTSEVWKYFTRIGIVDGKEKAQCKDNVQAVICTQKWLHDFNFEDDRDDNDNSTSNELKNSKQDSNDCITIEDEDED</sequence>
<evidence type="ECO:0000313" key="2">
    <source>
        <dbReference type="EMBL" id="KAF7826400.1"/>
    </source>
</evidence>
<evidence type="ECO:0000256" key="1">
    <source>
        <dbReference type="SAM" id="MobiDB-lite"/>
    </source>
</evidence>
<proteinExistence type="predicted"/>
<accession>A0A834WKB1</accession>
<name>A0A834WKB1_9FABA</name>
<dbReference type="Proteomes" id="UP000634136">
    <property type="component" value="Unassembled WGS sequence"/>
</dbReference>
<comment type="caution">
    <text evidence="2">The sequence shown here is derived from an EMBL/GenBank/DDBJ whole genome shotgun (WGS) entry which is preliminary data.</text>
</comment>
<feature type="region of interest" description="Disordered" evidence="1">
    <location>
        <begin position="86"/>
        <end position="120"/>
    </location>
</feature>
<keyword evidence="3" id="KW-1185">Reference proteome</keyword>
<dbReference type="AlphaFoldDB" id="A0A834WKB1"/>
<organism evidence="2 3">
    <name type="scientific">Senna tora</name>
    <dbReference type="NCBI Taxonomy" id="362788"/>
    <lineage>
        <taxon>Eukaryota</taxon>
        <taxon>Viridiplantae</taxon>
        <taxon>Streptophyta</taxon>
        <taxon>Embryophyta</taxon>
        <taxon>Tracheophyta</taxon>
        <taxon>Spermatophyta</taxon>
        <taxon>Magnoliopsida</taxon>
        <taxon>eudicotyledons</taxon>
        <taxon>Gunneridae</taxon>
        <taxon>Pentapetalae</taxon>
        <taxon>rosids</taxon>
        <taxon>fabids</taxon>
        <taxon>Fabales</taxon>
        <taxon>Fabaceae</taxon>
        <taxon>Caesalpinioideae</taxon>
        <taxon>Cassia clade</taxon>
        <taxon>Senna</taxon>
    </lineage>
</organism>
<feature type="compositionally biased region" description="Polar residues" evidence="1">
    <location>
        <begin position="1"/>
        <end position="11"/>
    </location>
</feature>
<feature type="region of interest" description="Disordered" evidence="1">
    <location>
        <begin position="1"/>
        <end position="41"/>
    </location>
</feature>
<dbReference type="EMBL" id="JAAIUW010000006">
    <property type="protein sequence ID" value="KAF7826400.1"/>
    <property type="molecule type" value="Genomic_DNA"/>
</dbReference>